<organism evidence="1 2">
    <name type="scientific">Brachionus plicatilis</name>
    <name type="common">Marine rotifer</name>
    <name type="synonym">Brachionus muelleri</name>
    <dbReference type="NCBI Taxonomy" id="10195"/>
    <lineage>
        <taxon>Eukaryota</taxon>
        <taxon>Metazoa</taxon>
        <taxon>Spiralia</taxon>
        <taxon>Gnathifera</taxon>
        <taxon>Rotifera</taxon>
        <taxon>Eurotatoria</taxon>
        <taxon>Monogononta</taxon>
        <taxon>Pseudotrocha</taxon>
        <taxon>Ploima</taxon>
        <taxon>Brachionidae</taxon>
        <taxon>Brachionus</taxon>
    </lineage>
</organism>
<keyword evidence="2" id="KW-1185">Reference proteome</keyword>
<protein>
    <submittedName>
        <fullName evidence="1">Uncharacterized protein</fullName>
    </submittedName>
</protein>
<comment type="caution">
    <text evidence="1">The sequence shown here is derived from an EMBL/GenBank/DDBJ whole genome shotgun (WGS) entry which is preliminary data.</text>
</comment>
<sequence>MFSKNVHELRKSLGLQARLELHVALHSCLHISAHGSGRHVNHCLIAAREQVSQPTKQAGLVLLSHFDVYVVQIDDRRNYVDACLFVAQVLVVLVGQFPNRRNQVVHKAGLAISLYLFEFVEQKGIKVLGCFQLNSLVLRLQRVDVLVVVYVGESVFCARFLRDALTKKILFVTITTTSARRAGEKK</sequence>
<evidence type="ECO:0000313" key="2">
    <source>
        <dbReference type="Proteomes" id="UP000276133"/>
    </source>
</evidence>
<dbReference type="EMBL" id="REGN01000185">
    <property type="protein sequence ID" value="RNA43691.1"/>
    <property type="molecule type" value="Genomic_DNA"/>
</dbReference>
<dbReference type="AlphaFoldDB" id="A0A3M7T6V0"/>
<proteinExistence type="predicted"/>
<name>A0A3M7T6V0_BRAPC</name>
<gene>
    <name evidence="1" type="ORF">BpHYR1_045954</name>
</gene>
<dbReference type="Proteomes" id="UP000276133">
    <property type="component" value="Unassembled WGS sequence"/>
</dbReference>
<reference evidence="1 2" key="1">
    <citation type="journal article" date="2018" name="Sci. Rep.">
        <title>Genomic signatures of local adaptation to the degree of environmental predictability in rotifers.</title>
        <authorList>
            <person name="Franch-Gras L."/>
            <person name="Hahn C."/>
            <person name="Garcia-Roger E.M."/>
            <person name="Carmona M.J."/>
            <person name="Serra M."/>
            <person name="Gomez A."/>
        </authorList>
    </citation>
    <scope>NUCLEOTIDE SEQUENCE [LARGE SCALE GENOMIC DNA]</scope>
    <source>
        <strain evidence="1">HYR1</strain>
    </source>
</reference>
<evidence type="ECO:0000313" key="1">
    <source>
        <dbReference type="EMBL" id="RNA43691.1"/>
    </source>
</evidence>
<accession>A0A3M7T6V0</accession>